<feature type="domain" description="Phage tail collar" evidence="2">
    <location>
        <begin position="620"/>
        <end position="677"/>
    </location>
</feature>
<proteinExistence type="predicted"/>
<gene>
    <name evidence="4" type="ORF">PS631_03519</name>
</gene>
<reference evidence="4 5" key="1">
    <citation type="submission" date="2019-09" db="EMBL/GenBank/DDBJ databases">
        <authorList>
            <person name="Chandra G."/>
            <person name="Truman W A."/>
        </authorList>
    </citation>
    <scope>NUCLEOTIDE SEQUENCE [LARGE SCALE GENOMIC DNA]</scope>
    <source>
        <strain evidence="4">PS631</strain>
    </source>
</reference>
<dbReference type="EMBL" id="CABVHF010000013">
    <property type="protein sequence ID" value="VVN04357.1"/>
    <property type="molecule type" value="Genomic_DNA"/>
</dbReference>
<evidence type="ECO:0000259" key="2">
    <source>
        <dbReference type="Pfam" id="PF07484"/>
    </source>
</evidence>
<protein>
    <submittedName>
        <fullName evidence="4">Uncharacterized protein</fullName>
    </submittedName>
</protein>
<dbReference type="CDD" id="cd19958">
    <property type="entry name" value="pyocin_knob"/>
    <property type="match status" value="2"/>
</dbReference>
<dbReference type="Pfam" id="PF12571">
    <property type="entry name" value="Phage_tail_fib"/>
    <property type="match status" value="1"/>
</dbReference>
<evidence type="ECO:0000313" key="4">
    <source>
        <dbReference type="EMBL" id="VVN04357.1"/>
    </source>
</evidence>
<dbReference type="InterPro" id="IPR037053">
    <property type="entry name" value="Phage_tail_collar_dom_sf"/>
</dbReference>
<name>A0A5E6UFZ4_PSEFL</name>
<dbReference type="Gene3D" id="3.90.1340.10">
    <property type="entry name" value="Phage tail collar domain"/>
    <property type="match status" value="1"/>
</dbReference>
<dbReference type="InterPro" id="IPR051934">
    <property type="entry name" value="Phage_Tail_Fiber_Structural"/>
</dbReference>
<evidence type="ECO:0000313" key="5">
    <source>
        <dbReference type="Proteomes" id="UP000399692"/>
    </source>
</evidence>
<feature type="region of interest" description="Disordered" evidence="1">
    <location>
        <begin position="702"/>
        <end position="752"/>
    </location>
</feature>
<evidence type="ECO:0000259" key="3">
    <source>
        <dbReference type="Pfam" id="PF12571"/>
    </source>
</evidence>
<accession>A0A5E6UFZ4</accession>
<feature type="compositionally biased region" description="Polar residues" evidence="1">
    <location>
        <begin position="702"/>
        <end position="726"/>
    </location>
</feature>
<feature type="domain" description="Phage tail fibre protein N-terminal" evidence="3">
    <location>
        <begin position="6"/>
        <end position="152"/>
    </location>
</feature>
<organism evidence="4 5">
    <name type="scientific">Pseudomonas fluorescens</name>
    <dbReference type="NCBI Taxonomy" id="294"/>
    <lineage>
        <taxon>Bacteria</taxon>
        <taxon>Pseudomonadati</taxon>
        <taxon>Pseudomonadota</taxon>
        <taxon>Gammaproteobacteria</taxon>
        <taxon>Pseudomonadales</taxon>
        <taxon>Pseudomonadaceae</taxon>
        <taxon>Pseudomonas</taxon>
    </lineage>
</organism>
<sequence length="808" mass="84317">MVDQNSQFYAILTNVGAAKQANADALGVAWKITHMGVGDANGTDPLPNASQVSLLNEWRRAPLNQLKVDDKNPAIIVAEQVIPADVGGRWIREIGLYDDAGDLVALANCAPTYKPMLSQGAGRTQVVRMNLVVSSASNVQLKIDPSVVLATREWVTEELARQDFKYSVLVATTAPITLSGLQTIDGVALAAGSRVLVKDQATAKDNGIYQVIASGLWTRSPDADASAKVTAGLLLLVERGTLNADSAWQLVTDGPIALGITALTFEMAFGRSGVAAGTYRSVQVDKYGRVLAASNPTTVAGYGLTDVYTKLQTDSALALKAPLSSPALTGTPTAPTPALTSTDATLATTQFVHGLLSVLGLGGVGTGAVISDLDDPTVISGFYYVNNSSANQPYAGAGGMVLHKVYGGGGFQMLSTLAASRVLWRRRTAGAWQKWEEFANLDSPNFAGSPTAPTALKGTSSKQLATTEFVQLALNGLVDSAPSTLDTLKELAAALANDPNFATTITNQLAGKAALSHTHGIADILGLTAALNAASGLNQGSTTQDPNEASSPLILAKHANAPDPTNFWYITTTFYSSINAASNRGQLAIQYSSGVSAYVRNCVNGTWSSWVRMDNGVEPGTIVHFAGSTPPRGFLKANGAAVNRNTYSALFAQIGTTHGEGNGSTTFNLPDLRGEFLRGLADGRLVDAGRLLGTWQDSKNLSHTHSASASQETHSHTVTGNTSSDGAHTHPVVSNGGQYASEAQPYGVYRGNGATSVDRTSIQSGGAHQHAVTGTTNTASHTHTITLTPEGGEESRPRNVALLACIKY</sequence>
<dbReference type="PANTHER" id="PTHR35191">
    <property type="entry name" value="PROPHAGE SIDE TAIL FIBER PROTEIN HOMOLOG STFQ-RELATED"/>
    <property type="match status" value="1"/>
</dbReference>
<dbReference type="InterPro" id="IPR022225">
    <property type="entry name" value="Phage_tail_fibre_N"/>
</dbReference>
<evidence type="ECO:0000256" key="1">
    <source>
        <dbReference type="SAM" id="MobiDB-lite"/>
    </source>
</evidence>
<dbReference type="Pfam" id="PF07484">
    <property type="entry name" value="Collar"/>
    <property type="match status" value="1"/>
</dbReference>
<dbReference type="AlphaFoldDB" id="A0A5E6UFZ4"/>
<dbReference type="Proteomes" id="UP000399692">
    <property type="component" value="Unassembled WGS sequence"/>
</dbReference>
<dbReference type="InterPro" id="IPR011083">
    <property type="entry name" value="Phage_tail_collar_dom"/>
</dbReference>
<dbReference type="SUPFAM" id="SSF88874">
    <property type="entry name" value="Receptor-binding domain of short tail fibre protein gp12"/>
    <property type="match status" value="1"/>
</dbReference>
<dbReference type="PANTHER" id="PTHR35191:SF1">
    <property type="entry name" value="PROPHAGE SIDE TAIL FIBER PROTEIN HOMOLOG STFQ-RELATED"/>
    <property type="match status" value="1"/>
</dbReference>